<feature type="chain" id="PRO_5013137498" description="Isochorismatase-like domain-containing protein" evidence="2">
    <location>
        <begin position="21"/>
        <end position="240"/>
    </location>
</feature>
<evidence type="ECO:0000256" key="2">
    <source>
        <dbReference type="SAM" id="SignalP"/>
    </source>
</evidence>
<dbReference type="Gene3D" id="3.40.50.850">
    <property type="entry name" value="Isochorismatase-like"/>
    <property type="match status" value="1"/>
</dbReference>
<dbReference type="PANTHER" id="PTHR43559:SF3">
    <property type="entry name" value="HYDROLASE YCAC-RELATED"/>
    <property type="match status" value="1"/>
</dbReference>
<dbReference type="SUPFAM" id="SSF52499">
    <property type="entry name" value="Isochorismatase-like hydrolases"/>
    <property type="match status" value="1"/>
</dbReference>
<comment type="similarity">
    <text evidence="1">Belongs to the isochorismatase family.</text>
</comment>
<keyword evidence="2" id="KW-0732">Signal</keyword>
<dbReference type="OrthoDB" id="167809at2759"/>
<organism evidence="4 5">
    <name type="scientific">Trichoderma guizhouense</name>
    <dbReference type="NCBI Taxonomy" id="1491466"/>
    <lineage>
        <taxon>Eukaryota</taxon>
        <taxon>Fungi</taxon>
        <taxon>Dikarya</taxon>
        <taxon>Ascomycota</taxon>
        <taxon>Pezizomycotina</taxon>
        <taxon>Sordariomycetes</taxon>
        <taxon>Hypocreomycetidae</taxon>
        <taxon>Hypocreales</taxon>
        <taxon>Hypocreaceae</taxon>
        <taxon>Trichoderma</taxon>
    </lineage>
</organism>
<keyword evidence="5" id="KW-1185">Reference proteome</keyword>
<dbReference type="InterPro" id="IPR000868">
    <property type="entry name" value="Isochorismatase-like_dom"/>
</dbReference>
<dbReference type="InterPro" id="IPR053152">
    <property type="entry name" value="Hydrolase_YcaC-like"/>
</dbReference>
<dbReference type="EMBL" id="LVVK01000017">
    <property type="protein sequence ID" value="OPB40841.1"/>
    <property type="molecule type" value="Genomic_DNA"/>
</dbReference>
<evidence type="ECO:0000256" key="1">
    <source>
        <dbReference type="ARBA" id="ARBA00006336"/>
    </source>
</evidence>
<dbReference type="PANTHER" id="PTHR43559">
    <property type="entry name" value="HYDROLASE YCAC-RELATED"/>
    <property type="match status" value="1"/>
</dbReference>
<reference evidence="4 5" key="1">
    <citation type="submission" date="2016-04" db="EMBL/GenBank/DDBJ databases">
        <title>Multiple horizontal gene transfer events from other fungi enriched the ability of the initially mycotrophic fungus Trichoderma (Ascomycota) to feed on dead plant biomass.</title>
        <authorList>
            <person name="Atanasova L."/>
            <person name="Chenthamara K."/>
            <person name="Zhang J."/>
            <person name="Grujic M."/>
            <person name="Henrissat B."/>
            <person name="Kuo A."/>
            <person name="Aertz A."/>
            <person name="Salamov A."/>
            <person name="Lipzen A."/>
            <person name="Labutti K."/>
            <person name="Barry K."/>
            <person name="Miao Y."/>
            <person name="Rahimi M.J."/>
            <person name="Shen Q."/>
            <person name="Grigoriev I.V."/>
            <person name="Kubicek C.P."/>
            <person name="Druzhinina I.S."/>
        </authorList>
    </citation>
    <scope>NUCLEOTIDE SEQUENCE [LARGE SCALE GENOMIC DNA]</scope>
    <source>
        <strain evidence="4 5">NJAU 4742</strain>
    </source>
</reference>
<feature type="signal peptide" evidence="2">
    <location>
        <begin position="1"/>
        <end position="20"/>
    </location>
</feature>
<gene>
    <name evidence="4" type="ORF">A0O28_0009220</name>
</gene>
<dbReference type="AlphaFoldDB" id="A0A1T3CIL1"/>
<evidence type="ECO:0000313" key="5">
    <source>
        <dbReference type="Proteomes" id="UP000191004"/>
    </source>
</evidence>
<sequence>MKFLSTVAVALASMSATVMGSSYPYERLDKEKAVLLVVDLQDGLYNAVRDFEPVTYKESIIAHAAIGKLFDLPVILTTSAEQGPNGPLPKEITGMYPNATFIKRQGEVDAWDNKAFQAAVKATGKTQVILAGIVTDVCTTHLALSLRAAGYSVWANAEASGSSSTFVREISNDRMRHAGVQVVSLFSIVCDLMRDWRNVPGAAEVLPYLDKYFPVYGMVARAHAAAKLDGVIQPGEAGLI</sequence>
<evidence type="ECO:0000259" key="3">
    <source>
        <dbReference type="Pfam" id="PF00857"/>
    </source>
</evidence>
<dbReference type="InterPro" id="IPR036380">
    <property type="entry name" value="Isochorismatase-like_sf"/>
</dbReference>
<protein>
    <recommendedName>
        <fullName evidence="3">Isochorismatase-like domain-containing protein</fullName>
    </recommendedName>
</protein>
<evidence type="ECO:0000313" key="4">
    <source>
        <dbReference type="EMBL" id="OPB40841.1"/>
    </source>
</evidence>
<comment type="caution">
    <text evidence="4">The sequence shown here is derived from an EMBL/GenBank/DDBJ whole genome shotgun (WGS) entry which is preliminary data.</text>
</comment>
<accession>A0A1T3CIL1</accession>
<dbReference type="Proteomes" id="UP000191004">
    <property type="component" value="Unassembled WGS sequence"/>
</dbReference>
<proteinExistence type="inferred from homology"/>
<feature type="domain" description="Isochorismatase-like" evidence="3">
    <location>
        <begin position="34"/>
        <end position="184"/>
    </location>
</feature>
<name>A0A1T3CIL1_9HYPO</name>
<dbReference type="Pfam" id="PF00857">
    <property type="entry name" value="Isochorismatase"/>
    <property type="match status" value="1"/>
</dbReference>